<dbReference type="Proteomes" id="UP001155027">
    <property type="component" value="Unassembled WGS sequence"/>
</dbReference>
<dbReference type="RefSeq" id="WP_259058653.1">
    <property type="nucleotide sequence ID" value="NZ_JANUAR010000001.1"/>
</dbReference>
<dbReference type="EMBL" id="JANUAU010000001">
    <property type="protein sequence ID" value="MCS3676290.1"/>
    <property type="molecule type" value="Genomic_DNA"/>
</dbReference>
<comment type="caution">
    <text evidence="2">The sequence shown here is derived from an EMBL/GenBank/DDBJ whole genome shotgun (WGS) entry which is preliminary data.</text>
</comment>
<sequence>MNPNNNVVILATRSCQHRPVLEKYLKHLGIEYQVKYFENHPEKFEQLGLRHSPNLIVDGEVVFKDMPSLQTLRQTFGKATDET</sequence>
<evidence type="ECO:0000259" key="1">
    <source>
        <dbReference type="Pfam" id="PF13192"/>
    </source>
</evidence>
<reference evidence="2" key="1">
    <citation type="submission" date="2022-08" db="EMBL/GenBank/DDBJ databases">
        <title>Genomic Encyclopedia of Type Strains, Phase V (KMG-V): Genome sequencing to study the core and pangenomes of soil and plant-associated prokaryotes.</title>
        <authorList>
            <person name="Whitman W."/>
        </authorList>
    </citation>
    <scope>NUCLEOTIDE SEQUENCE</scope>
    <source>
        <strain evidence="2">0</strain>
    </source>
</reference>
<dbReference type="Gene3D" id="3.40.30.10">
    <property type="entry name" value="Glutaredoxin"/>
    <property type="match status" value="1"/>
</dbReference>
<accession>A0A9X2TAI6</accession>
<dbReference type="InterPro" id="IPR036249">
    <property type="entry name" value="Thioredoxin-like_sf"/>
</dbReference>
<evidence type="ECO:0000313" key="3">
    <source>
        <dbReference type="Proteomes" id="UP001155027"/>
    </source>
</evidence>
<dbReference type="Pfam" id="PF13192">
    <property type="entry name" value="Thioredoxin_3"/>
    <property type="match status" value="1"/>
</dbReference>
<feature type="domain" description="Thioredoxin-like fold" evidence="1">
    <location>
        <begin position="18"/>
        <end position="74"/>
    </location>
</feature>
<name>A0A9X2TAI6_9BACT</name>
<protein>
    <submittedName>
        <fullName evidence="2">Glutaredoxin</fullName>
    </submittedName>
</protein>
<evidence type="ECO:0000313" key="2">
    <source>
        <dbReference type="EMBL" id="MCS3676290.1"/>
    </source>
</evidence>
<dbReference type="SUPFAM" id="SSF52833">
    <property type="entry name" value="Thioredoxin-like"/>
    <property type="match status" value="1"/>
</dbReference>
<gene>
    <name evidence="2" type="ORF">GGP71_000186</name>
</gene>
<dbReference type="InterPro" id="IPR012336">
    <property type="entry name" value="Thioredoxin-like_fold"/>
</dbReference>
<organism evidence="2 3">
    <name type="scientific">Salinibacter ruber</name>
    <dbReference type="NCBI Taxonomy" id="146919"/>
    <lineage>
        <taxon>Bacteria</taxon>
        <taxon>Pseudomonadati</taxon>
        <taxon>Rhodothermota</taxon>
        <taxon>Rhodothermia</taxon>
        <taxon>Rhodothermales</taxon>
        <taxon>Salinibacteraceae</taxon>
        <taxon>Salinibacter</taxon>
    </lineage>
</organism>
<dbReference type="AlphaFoldDB" id="A0A9X2TAI6"/>
<proteinExistence type="predicted"/>